<keyword evidence="4" id="KW-1185">Reference proteome</keyword>
<dbReference type="SUPFAM" id="SSF56219">
    <property type="entry name" value="DNase I-like"/>
    <property type="match status" value="1"/>
</dbReference>
<comment type="caution">
    <text evidence="3">The sequence shown here is derived from an EMBL/GenBank/DDBJ whole genome shotgun (WGS) entry which is preliminary data.</text>
</comment>
<reference evidence="3" key="2">
    <citation type="submission" date="2021-09" db="EMBL/GenBank/DDBJ databases">
        <authorList>
            <person name="Jia N."/>
            <person name="Wang J."/>
            <person name="Shi W."/>
            <person name="Du L."/>
            <person name="Sun Y."/>
            <person name="Zhan W."/>
            <person name="Jiang J."/>
            <person name="Wang Q."/>
            <person name="Zhang B."/>
            <person name="Ji P."/>
            <person name="Sakyi L.B."/>
            <person name="Cui X."/>
            <person name="Yuan T."/>
            <person name="Jiang B."/>
            <person name="Yang W."/>
            <person name="Lam T.T.-Y."/>
            <person name="Chang Q."/>
            <person name="Ding S."/>
            <person name="Wang X."/>
            <person name="Zhu J."/>
            <person name="Ruan X."/>
            <person name="Zhao L."/>
            <person name="Wei J."/>
            <person name="Que T."/>
            <person name="Du C."/>
            <person name="Cheng J."/>
            <person name="Dai P."/>
            <person name="Han X."/>
            <person name="Huang E."/>
            <person name="Gao Y."/>
            <person name="Liu J."/>
            <person name="Shao H."/>
            <person name="Ye R."/>
            <person name="Li L."/>
            <person name="Wei W."/>
            <person name="Wang X."/>
            <person name="Wang C."/>
            <person name="Huo Q."/>
            <person name="Li W."/>
            <person name="Guo W."/>
            <person name="Chen H."/>
            <person name="Chen S."/>
            <person name="Zhou L."/>
            <person name="Zhou L."/>
            <person name="Ni X."/>
            <person name="Tian J."/>
            <person name="Zhou Y."/>
            <person name="Sheng Y."/>
            <person name="Liu T."/>
            <person name="Pan Y."/>
            <person name="Xia L."/>
            <person name="Li J."/>
            <person name="Zhao F."/>
            <person name="Cao W."/>
        </authorList>
    </citation>
    <scope>NUCLEOTIDE SEQUENCE</scope>
    <source>
        <strain evidence="3">Rmic-2018</strain>
        <tissue evidence="3">Larvae</tissue>
    </source>
</reference>
<dbReference type="AlphaFoldDB" id="A0A9J6E968"/>
<evidence type="ECO:0008006" key="5">
    <source>
        <dbReference type="Google" id="ProtNLM"/>
    </source>
</evidence>
<dbReference type="InterPro" id="IPR036691">
    <property type="entry name" value="Endo/exonu/phosph_ase_sf"/>
</dbReference>
<dbReference type="GO" id="GO:0042575">
    <property type="term" value="C:DNA polymerase complex"/>
    <property type="evidence" value="ECO:0007669"/>
    <property type="project" value="UniProtKB-ARBA"/>
</dbReference>
<dbReference type="InterPro" id="IPR002156">
    <property type="entry name" value="RNaseH_domain"/>
</dbReference>
<dbReference type="Proteomes" id="UP000821866">
    <property type="component" value="Chromosome 3"/>
</dbReference>
<dbReference type="CDD" id="cd01650">
    <property type="entry name" value="RT_nLTR_like"/>
    <property type="match status" value="1"/>
</dbReference>
<dbReference type="Pfam" id="PF14529">
    <property type="entry name" value="Exo_endo_phos_2"/>
    <property type="match status" value="1"/>
</dbReference>
<dbReference type="InterPro" id="IPR052560">
    <property type="entry name" value="RdDP_mobile_element"/>
</dbReference>
<dbReference type="GO" id="GO:0071897">
    <property type="term" value="P:DNA biosynthetic process"/>
    <property type="evidence" value="ECO:0007669"/>
    <property type="project" value="UniProtKB-ARBA"/>
</dbReference>
<dbReference type="Pfam" id="PF00075">
    <property type="entry name" value="RNase_H"/>
    <property type="match status" value="1"/>
</dbReference>
<dbReference type="CDD" id="cd09276">
    <property type="entry name" value="Rnase_HI_RT_non_LTR"/>
    <property type="match status" value="1"/>
</dbReference>
<proteinExistence type="predicted"/>
<dbReference type="EMBL" id="JABSTU010000005">
    <property type="protein sequence ID" value="KAH8030878.1"/>
    <property type="molecule type" value="Genomic_DNA"/>
</dbReference>
<dbReference type="InterPro" id="IPR036397">
    <property type="entry name" value="RNaseH_sf"/>
</dbReference>
<dbReference type="InterPro" id="IPR012337">
    <property type="entry name" value="RNaseH-like_sf"/>
</dbReference>
<accession>A0A9J6E968</accession>
<sequence length="1239" mass="140257">MTTWLSSKTDDTSPLVIALQEVNGPVLKIMGYDGYAPTEEQDSSTKTALYVRRGTTHVQLDTQPWCSTTLSVVGCRLEVSPQRTILVFCVYVVPESTRNKANKAPVDLSFIPHFRKIYPQDVILLCGDFNSQHVAWGYNKCSPRGRRIMQDASAYGLTLLNTPQTHTRLGQTVHQADTSPDLTWSTRPQLFQWEVLDDCMGSDHFPILIRFRTGDAITKTKSRASTRLSHITHWDKYRDLLQQQPPAKNIDHLLSQLCAAKRQATKNLRVPFDHPEPDRHLLTLWNRRLRILAQYRRSRHAAHHKARLRKIQRSIETYTTTLASDRWMAICETMNGQTHTSKVWTILRSLLGQRKTYNGAARVALREGISTQELAEQAAEVFFPQTSRPTANTYRKDASSEDTEPFNSPFTMLELEYALQHANTRSAPGADGVCVAHLRNMPLEYKHALLKEFNTVWDTGILPSTWKFSVVKPIPKPGKPPHTLSNLRPISLTSCVCKVMESMVNTRLMWYLEDRDLLAPTMYGFRAGLSTQDVLLRLKEDVLDSNSVHPRAVVAVDIRKAFDGVPHSTIMTKARALGIKGKMYNFIAGFLEGRSYQVEIGQDASTVRTNHVGVPQGSVISPTLFNIAMYQLPRRLANVPGLKHAVYADDVTVWTHQGSVGEQEDVLQRALNIIHDYAMEAGLHTAPDKTEFVVIHGGRTTFAKQEEKKCFKLHIGNQPIMRKSTIRILGMHLDENCTASTWFQRVTKTSKQILHALRRISNRTRGVNEREMRQFVQAFLVSRIMYGLPYHPVNRTQIIKLDRLLNEAKRMVTGLPRYTRLDALKSCSKLNNLTELIDMHIHTQETRLRATNAGRYTLMLLGYDINTLPMLPNKTPPWEITVLTDGKPLPLNMDPNQRARRLNYAKRHARATSSLPMTERVVYTDAALPADGTSNTCYATAWYDQTNRNQSRRYHASADAMYSTRAELVGILDYLEWALEMSPQTDPVHHRVYTDSQAAHRACANVLYTDPVLQKIRHQTRLLRECGHDVTIHWVPGHCGIPGNEKAHRLARAHLLTALARASDTPSTFLATPPELADPIADKHITKQRRAAYLTAVGNPLSIPLLPSKVFTRRESVLLRRIQAGTLLTPFLLNRFHRGDTPPPVTGLCSTCNCRADLNHLCWECPVYNPPRLRALATIKRGPWPSSLRTWACPEPSPPDRAIEFWRALIMFLQDPAAPPVGDRLRDSHKIQAIQAAPT</sequence>
<dbReference type="GO" id="GO:0003676">
    <property type="term" value="F:nucleic acid binding"/>
    <property type="evidence" value="ECO:0007669"/>
    <property type="project" value="InterPro"/>
</dbReference>
<dbReference type="PROSITE" id="PS50879">
    <property type="entry name" value="RNASE_H_1"/>
    <property type="match status" value="1"/>
</dbReference>
<name>A0A9J6E968_RHIMP</name>
<dbReference type="VEuPathDB" id="VectorBase:LOC119163945"/>
<evidence type="ECO:0000259" key="1">
    <source>
        <dbReference type="PROSITE" id="PS50878"/>
    </source>
</evidence>
<dbReference type="GO" id="GO:0004523">
    <property type="term" value="F:RNA-DNA hybrid ribonuclease activity"/>
    <property type="evidence" value="ECO:0007669"/>
    <property type="project" value="InterPro"/>
</dbReference>
<feature type="domain" description="RNase H type-1" evidence="2">
    <location>
        <begin position="916"/>
        <end position="1056"/>
    </location>
</feature>
<dbReference type="InterPro" id="IPR005135">
    <property type="entry name" value="Endo/exonuclease/phosphatase"/>
</dbReference>
<dbReference type="VEuPathDB" id="VectorBase:LOC119162220"/>
<dbReference type="SUPFAM" id="SSF56672">
    <property type="entry name" value="DNA/RNA polymerases"/>
    <property type="match status" value="1"/>
</dbReference>
<dbReference type="InterPro" id="IPR043502">
    <property type="entry name" value="DNA/RNA_pol_sf"/>
</dbReference>
<evidence type="ECO:0000313" key="4">
    <source>
        <dbReference type="Proteomes" id="UP000821866"/>
    </source>
</evidence>
<dbReference type="PROSITE" id="PS50878">
    <property type="entry name" value="RT_POL"/>
    <property type="match status" value="1"/>
</dbReference>
<dbReference type="Gene3D" id="3.30.420.10">
    <property type="entry name" value="Ribonuclease H-like superfamily/Ribonuclease H"/>
    <property type="match status" value="1"/>
</dbReference>
<dbReference type="InterPro" id="IPR000477">
    <property type="entry name" value="RT_dom"/>
</dbReference>
<dbReference type="Gene3D" id="3.60.10.10">
    <property type="entry name" value="Endonuclease/exonuclease/phosphatase"/>
    <property type="match status" value="1"/>
</dbReference>
<dbReference type="Pfam" id="PF00078">
    <property type="entry name" value="RVT_1"/>
    <property type="match status" value="1"/>
</dbReference>
<organism evidence="3 4">
    <name type="scientific">Rhipicephalus microplus</name>
    <name type="common">Cattle tick</name>
    <name type="synonym">Boophilus microplus</name>
    <dbReference type="NCBI Taxonomy" id="6941"/>
    <lineage>
        <taxon>Eukaryota</taxon>
        <taxon>Metazoa</taxon>
        <taxon>Ecdysozoa</taxon>
        <taxon>Arthropoda</taxon>
        <taxon>Chelicerata</taxon>
        <taxon>Arachnida</taxon>
        <taxon>Acari</taxon>
        <taxon>Parasitiformes</taxon>
        <taxon>Ixodida</taxon>
        <taxon>Ixodoidea</taxon>
        <taxon>Ixodidae</taxon>
        <taxon>Rhipicephalinae</taxon>
        <taxon>Rhipicephalus</taxon>
        <taxon>Boophilus</taxon>
    </lineage>
</organism>
<reference evidence="3" key="1">
    <citation type="journal article" date="2020" name="Cell">
        <title>Large-Scale Comparative Analyses of Tick Genomes Elucidate Their Genetic Diversity and Vector Capacities.</title>
        <authorList>
            <consortium name="Tick Genome and Microbiome Consortium (TIGMIC)"/>
            <person name="Jia N."/>
            <person name="Wang J."/>
            <person name="Shi W."/>
            <person name="Du L."/>
            <person name="Sun Y."/>
            <person name="Zhan W."/>
            <person name="Jiang J.F."/>
            <person name="Wang Q."/>
            <person name="Zhang B."/>
            <person name="Ji P."/>
            <person name="Bell-Sakyi L."/>
            <person name="Cui X.M."/>
            <person name="Yuan T.T."/>
            <person name="Jiang B.G."/>
            <person name="Yang W.F."/>
            <person name="Lam T.T."/>
            <person name="Chang Q.C."/>
            <person name="Ding S.J."/>
            <person name="Wang X.J."/>
            <person name="Zhu J.G."/>
            <person name="Ruan X.D."/>
            <person name="Zhao L."/>
            <person name="Wei J.T."/>
            <person name="Ye R.Z."/>
            <person name="Que T.C."/>
            <person name="Du C.H."/>
            <person name="Zhou Y.H."/>
            <person name="Cheng J.X."/>
            <person name="Dai P.F."/>
            <person name="Guo W.B."/>
            <person name="Han X.H."/>
            <person name="Huang E.J."/>
            <person name="Li L.F."/>
            <person name="Wei W."/>
            <person name="Gao Y.C."/>
            <person name="Liu J.Z."/>
            <person name="Shao H.Z."/>
            <person name="Wang X."/>
            <person name="Wang C.C."/>
            <person name="Yang T.C."/>
            <person name="Huo Q.B."/>
            <person name="Li W."/>
            <person name="Chen H.Y."/>
            <person name="Chen S.E."/>
            <person name="Zhou L.G."/>
            <person name="Ni X.B."/>
            <person name="Tian J.H."/>
            <person name="Sheng Y."/>
            <person name="Liu T."/>
            <person name="Pan Y.S."/>
            <person name="Xia L.Y."/>
            <person name="Li J."/>
            <person name="Zhao F."/>
            <person name="Cao W.C."/>
        </authorList>
    </citation>
    <scope>NUCLEOTIDE SEQUENCE</scope>
    <source>
        <strain evidence="3">Rmic-2018</strain>
    </source>
</reference>
<dbReference type="PANTHER" id="PTHR36688:SF2">
    <property type="entry name" value="ENDONUCLEASE_EXONUCLEASE_PHOSPHATASE DOMAIN-CONTAINING PROTEIN"/>
    <property type="match status" value="1"/>
</dbReference>
<dbReference type="InterPro" id="IPR043128">
    <property type="entry name" value="Rev_trsase/Diguanyl_cyclase"/>
</dbReference>
<dbReference type="PANTHER" id="PTHR36688">
    <property type="entry name" value="ENDO/EXONUCLEASE/PHOSPHATASE DOMAIN-CONTAINING PROTEIN"/>
    <property type="match status" value="1"/>
</dbReference>
<gene>
    <name evidence="3" type="ORF">HPB51_012218</name>
</gene>
<protein>
    <recommendedName>
        <fullName evidence="5">Tick transposon</fullName>
    </recommendedName>
</protein>
<dbReference type="SUPFAM" id="SSF53098">
    <property type="entry name" value="Ribonuclease H-like"/>
    <property type="match status" value="1"/>
</dbReference>
<feature type="domain" description="Reverse transcriptase" evidence="1">
    <location>
        <begin position="455"/>
        <end position="733"/>
    </location>
</feature>
<dbReference type="Gene3D" id="3.30.70.270">
    <property type="match status" value="1"/>
</dbReference>
<evidence type="ECO:0000259" key="2">
    <source>
        <dbReference type="PROSITE" id="PS50879"/>
    </source>
</evidence>
<evidence type="ECO:0000313" key="3">
    <source>
        <dbReference type="EMBL" id="KAH8030878.1"/>
    </source>
</evidence>